<accession>A0ABS4G4N8</accession>
<evidence type="ECO:0000313" key="2">
    <source>
        <dbReference type="Proteomes" id="UP001519271"/>
    </source>
</evidence>
<evidence type="ECO:0000313" key="1">
    <source>
        <dbReference type="EMBL" id="MBP1919507.1"/>
    </source>
</evidence>
<gene>
    <name evidence="1" type="ORF">J2Z34_001996</name>
</gene>
<dbReference type="EMBL" id="JAGGKC010000016">
    <property type="protein sequence ID" value="MBP1919507.1"/>
    <property type="molecule type" value="Genomic_DNA"/>
</dbReference>
<reference evidence="1 2" key="1">
    <citation type="submission" date="2021-03" db="EMBL/GenBank/DDBJ databases">
        <title>Genomic Encyclopedia of Type Strains, Phase IV (KMG-IV): sequencing the most valuable type-strain genomes for metagenomic binning, comparative biology and taxonomic classification.</title>
        <authorList>
            <person name="Goeker M."/>
        </authorList>
    </citation>
    <scope>NUCLEOTIDE SEQUENCE [LARGE SCALE GENOMIC DNA]</scope>
    <source>
        <strain evidence="1 2">DSM 6139</strain>
    </source>
</reference>
<organism evidence="1 2">
    <name type="scientific">Youngiibacter multivorans</name>
    <dbReference type="NCBI Taxonomy" id="937251"/>
    <lineage>
        <taxon>Bacteria</taxon>
        <taxon>Bacillati</taxon>
        <taxon>Bacillota</taxon>
        <taxon>Clostridia</taxon>
        <taxon>Eubacteriales</taxon>
        <taxon>Clostridiaceae</taxon>
        <taxon>Youngiibacter</taxon>
    </lineage>
</organism>
<keyword evidence="2" id="KW-1185">Reference proteome</keyword>
<proteinExistence type="predicted"/>
<comment type="caution">
    <text evidence="1">The sequence shown here is derived from an EMBL/GenBank/DDBJ whole genome shotgun (WGS) entry which is preliminary data.</text>
</comment>
<dbReference type="Proteomes" id="UP001519271">
    <property type="component" value="Unassembled WGS sequence"/>
</dbReference>
<name>A0ABS4G4N8_9CLOT</name>
<sequence>MHRDIIDSELLGKVIDIPDELKGKVLEIFIREYEDDDKEVAEMAIKMQKRAKRVAYLGKESEVFFFTPDELPDDRRRKLLSKMKEYGYQVEHKEGSLKNQIITLSWKNV</sequence>
<dbReference type="RefSeq" id="WP_209459709.1">
    <property type="nucleotide sequence ID" value="NZ_JAGGKC010000016.1"/>
</dbReference>
<protein>
    <recommendedName>
        <fullName evidence="3">Phage protein</fullName>
    </recommendedName>
</protein>
<evidence type="ECO:0008006" key="3">
    <source>
        <dbReference type="Google" id="ProtNLM"/>
    </source>
</evidence>